<evidence type="ECO:0000259" key="2">
    <source>
        <dbReference type="Pfam" id="PF03936"/>
    </source>
</evidence>
<dbReference type="GO" id="GO:0000287">
    <property type="term" value="F:magnesium ion binding"/>
    <property type="evidence" value="ECO:0007669"/>
    <property type="project" value="InterPro"/>
</dbReference>
<keyword evidence="1" id="KW-0479">Metal-binding</keyword>
<dbReference type="InterPro" id="IPR005630">
    <property type="entry name" value="Terpene_synthase_metal-bd"/>
</dbReference>
<accession>A0AAV0HVC7</accession>
<dbReference type="GO" id="GO:0016114">
    <property type="term" value="P:terpenoid biosynthetic process"/>
    <property type="evidence" value="ECO:0007669"/>
    <property type="project" value="InterPro"/>
</dbReference>
<sequence>MLKRPLRKGVEKHEQLFFIWAYEQEKGHNQTLLKLAKLSWNHLQHMYQQELRSLTKWWIDLDFVTKLPFARDRLIEIYLYIVTKLTMLVSVIDDMYDVHGTIDELELFTSAIERWDTSMKNLPDYMRTCYDAIIDVLDEVDAITTKEGRPYCLEYAKEAVI</sequence>
<name>A0AAV0HVC7_9ROSI</name>
<dbReference type="PANTHER" id="PTHR31225">
    <property type="entry name" value="OS04G0344100 PROTEIN-RELATED"/>
    <property type="match status" value="1"/>
</dbReference>
<gene>
    <name evidence="3" type="ORF">LITE_LOCUS6155</name>
</gene>
<dbReference type="SUPFAM" id="SSF48576">
    <property type="entry name" value="Terpenoid synthases"/>
    <property type="match status" value="1"/>
</dbReference>
<dbReference type="PANTHER" id="PTHR31225:SF113">
    <property type="entry name" value="TERPENE SYNTHASE 3-RELATED"/>
    <property type="match status" value="1"/>
</dbReference>
<evidence type="ECO:0000313" key="3">
    <source>
        <dbReference type="EMBL" id="CAI0389250.1"/>
    </source>
</evidence>
<proteinExistence type="predicted"/>
<dbReference type="Proteomes" id="UP001154282">
    <property type="component" value="Unassembled WGS sequence"/>
</dbReference>
<dbReference type="Pfam" id="PF03936">
    <property type="entry name" value="Terpene_synth_C"/>
    <property type="match status" value="1"/>
</dbReference>
<dbReference type="AlphaFoldDB" id="A0AAV0HVC7"/>
<reference evidence="3" key="1">
    <citation type="submission" date="2022-08" db="EMBL/GenBank/DDBJ databases">
        <authorList>
            <person name="Gutierrez-Valencia J."/>
        </authorList>
    </citation>
    <scope>NUCLEOTIDE SEQUENCE</scope>
</reference>
<evidence type="ECO:0000256" key="1">
    <source>
        <dbReference type="ARBA" id="ARBA00022723"/>
    </source>
</evidence>
<dbReference type="GO" id="GO:0010333">
    <property type="term" value="F:terpene synthase activity"/>
    <property type="evidence" value="ECO:0007669"/>
    <property type="project" value="InterPro"/>
</dbReference>
<feature type="domain" description="Terpene synthase metal-binding" evidence="2">
    <location>
        <begin position="60"/>
        <end position="159"/>
    </location>
</feature>
<dbReference type="InterPro" id="IPR008949">
    <property type="entry name" value="Isoprenoid_synthase_dom_sf"/>
</dbReference>
<comment type="caution">
    <text evidence="3">The sequence shown here is derived from an EMBL/GenBank/DDBJ whole genome shotgun (WGS) entry which is preliminary data.</text>
</comment>
<dbReference type="Gene3D" id="1.10.600.10">
    <property type="entry name" value="Farnesyl Diphosphate Synthase"/>
    <property type="match status" value="1"/>
</dbReference>
<organism evidence="3 4">
    <name type="scientific">Linum tenue</name>
    <dbReference type="NCBI Taxonomy" id="586396"/>
    <lineage>
        <taxon>Eukaryota</taxon>
        <taxon>Viridiplantae</taxon>
        <taxon>Streptophyta</taxon>
        <taxon>Embryophyta</taxon>
        <taxon>Tracheophyta</taxon>
        <taxon>Spermatophyta</taxon>
        <taxon>Magnoliopsida</taxon>
        <taxon>eudicotyledons</taxon>
        <taxon>Gunneridae</taxon>
        <taxon>Pentapetalae</taxon>
        <taxon>rosids</taxon>
        <taxon>fabids</taxon>
        <taxon>Malpighiales</taxon>
        <taxon>Linaceae</taxon>
        <taxon>Linum</taxon>
    </lineage>
</organism>
<protein>
    <recommendedName>
        <fullName evidence="2">Terpene synthase metal-binding domain-containing protein</fullName>
    </recommendedName>
</protein>
<dbReference type="EMBL" id="CAMGYJ010000003">
    <property type="protein sequence ID" value="CAI0389250.1"/>
    <property type="molecule type" value="Genomic_DNA"/>
</dbReference>
<keyword evidence="4" id="KW-1185">Reference proteome</keyword>
<evidence type="ECO:0000313" key="4">
    <source>
        <dbReference type="Proteomes" id="UP001154282"/>
    </source>
</evidence>
<dbReference type="InterPro" id="IPR050148">
    <property type="entry name" value="Terpene_synthase-like"/>
</dbReference>